<evidence type="ECO:0000313" key="1">
    <source>
        <dbReference type="EMBL" id="KAJ5338388.1"/>
    </source>
</evidence>
<gene>
    <name evidence="1" type="ORF">N7452_005116</name>
</gene>
<dbReference type="Proteomes" id="UP001147695">
    <property type="component" value="Unassembled WGS sequence"/>
</dbReference>
<organism evidence="1 2">
    <name type="scientific">Penicillium brevicompactum</name>
    <dbReference type="NCBI Taxonomy" id="5074"/>
    <lineage>
        <taxon>Eukaryota</taxon>
        <taxon>Fungi</taxon>
        <taxon>Dikarya</taxon>
        <taxon>Ascomycota</taxon>
        <taxon>Pezizomycotina</taxon>
        <taxon>Eurotiomycetes</taxon>
        <taxon>Eurotiomycetidae</taxon>
        <taxon>Eurotiales</taxon>
        <taxon>Aspergillaceae</taxon>
        <taxon>Penicillium</taxon>
    </lineage>
</organism>
<name>A0A9W9UET3_PENBR</name>
<reference evidence="1" key="2">
    <citation type="journal article" date="2023" name="IMA Fungus">
        <title>Comparative genomic study of the Penicillium genus elucidates a diverse pangenome and 15 lateral gene transfer events.</title>
        <authorList>
            <person name="Petersen C."/>
            <person name="Sorensen T."/>
            <person name="Nielsen M.R."/>
            <person name="Sondergaard T.E."/>
            <person name="Sorensen J.L."/>
            <person name="Fitzpatrick D.A."/>
            <person name="Frisvad J.C."/>
            <person name="Nielsen K.L."/>
        </authorList>
    </citation>
    <scope>NUCLEOTIDE SEQUENCE</scope>
    <source>
        <strain evidence="1">IBT 35673</strain>
    </source>
</reference>
<dbReference type="AlphaFoldDB" id="A0A9W9UET3"/>
<reference evidence="1" key="1">
    <citation type="submission" date="2022-12" db="EMBL/GenBank/DDBJ databases">
        <authorList>
            <person name="Petersen C."/>
        </authorList>
    </citation>
    <scope>NUCLEOTIDE SEQUENCE</scope>
    <source>
        <strain evidence="1">IBT 35673</strain>
    </source>
</reference>
<proteinExistence type="predicted"/>
<accession>A0A9W9UET3</accession>
<comment type="caution">
    <text evidence="1">The sequence shown here is derived from an EMBL/GenBank/DDBJ whole genome shotgun (WGS) entry which is preliminary data.</text>
</comment>
<protein>
    <submittedName>
        <fullName evidence="1">Uncharacterized protein</fullName>
    </submittedName>
</protein>
<dbReference type="EMBL" id="JAPZBQ010000003">
    <property type="protein sequence ID" value="KAJ5338388.1"/>
    <property type="molecule type" value="Genomic_DNA"/>
</dbReference>
<evidence type="ECO:0000313" key="2">
    <source>
        <dbReference type="Proteomes" id="UP001147695"/>
    </source>
</evidence>
<sequence length="161" mass="18422">MEKVNQTVSDALETHHSIRILGDLPTEKLNPEDYLASTRELISSLVDSWKEQANLQLLAVEVWARHTYFALDFNNDEYNYDNAHTQVIVIPVYLLRLSGRSHTWTILRHKAQDSSLARRIADLHDGNGQDPTSFLEDHIKGVIHYAPRSRKIPVVTSENHA</sequence>